<dbReference type="Proteomes" id="UP000663829">
    <property type="component" value="Unassembled WGS sequence"/>
</dbReference>
<reference evidence="2" key="1">
    <citation type="submission" date="2021-02" db="EMBL/GenBank/DDBJ databases">
        <authorList>
            <person name="Nowell W R."/>
        </authorList>
    </citation>
    <scope>NUCLEOTIDE SEQUENCE</scope>
</reference>
<name>A0A815PA21_9BILA</name>
<feature type="domain" description="Reverse transcriptase" evidence="1">
    <location>
        <begin position="280"/>
        <end position="448"/>
    </location>
</feature>
<gene>
    <name evidence="2" type="ORF">GPM918_LOCUS34555</name>
    <name evidence="3" type="ORF">SRO942_LOCUS35255</name>
</gene>
<dbReference type="Pfam" id="PF00078">
    <property type="entry name" value="RVT_1"/>
    <property type="match status" value="1"/>
</dbReference>
<dbReference type="PROSITE" id="PS50878">
    <property type="entry name" value="RT_POL"/>
    <property type="match status" value="1"/>
</dbReference>
<comment type="caution">
    <text evidence="2">The sequence shown here is derived from an EMBL/GenBank/DDBJ whole genome shotgun (WGS) entry which is preliminary data.</text>
</comment>
<evidence type="ECO:0000313" key="4">
    <source>
        <dbReference type="Proteomes" id="UP000663829"/>
    </source>
</evidence>
<protein>
    <recommendedName>
        <fullName evidence="1">Reverse transcriptase domain-containing protein</fullName>
    </recommendedName>
</protein>
<evidence type="ECO:0000313" key="2">
    <source>
        <dbReference type="EMBL" id="CAF1446226.1"/>
    </source>
</evidence>
<dbReference type="EMBL" id="CAJNOQ010019248">
    <property type="protein sequence ID" value="CAF1446226.1"/>
    <property type="molecule type" value="Genomic_DNA"/>
</dbReference>
<dbReference type="PANTHER" id="PTHR19446">
    <property type="entry name" value="REVERSE TRANSCRIPTASES"/>
    <property type="match status" value="1"/>
</dbReference>
<keyword evidence="4" id="KW-1185">Reference proteome</keyword>
<dbReference type="InterPro" id="IPR036691">
    <property type="entry name" value="Endo/exonu/phosph_ase_sf"/>
</dbReference>
<dbReference type="InterPro" id="IPR000477">
    <property type="entry name" value="RT_dom"/>
</dbReference>
<organism evidence="2 4">
    <name type="scientific">Didymodactylos carnosus</name>
    <dbReference type="NCBI Taxonomy" id="1234261"/>
    <lineage>
        <taxon>Eukaryota</taxon>
        <taxon>Metazoa</taxon>
        <taxon>Spiralia</taxon>
        <taxon>Gnathifera</taxon>
        <taxon>Rotifera</taxon>
        <taxon>Eurotatoria</taxon>
        <taxon>Bdelloidea</taxon>
        <taxon>Philodinida</taxon>
        <taxon>Philodinidae</taxon>
        <taxon>Didymodactylos</taxon>
    </lineage>
</organism>
<dbReference type="AlphaFoldDB" id="A0A815PA21"/>
<proteinExistence type="predicted"/>
<dbReference type="EMBL" id="CAJOBC010084691">
    <property type="protein sequence ID" value="CAF4320782.1"/>
    <property type="molecule type" value="Genomic_DNA"/>
</dbReference>
<dbReference type="SUPFAM" id="SSF56219">
    <property type="entry name" value="DNase I-like"/>
    <property type="match status" value="1"/>
</dbReference>
<dbReference type="Proteomes" id="UP000681722">
    <property type="component" value="Unassembled WGS sequence"/>
</dbReference>
<sequence length="448" mass="51285">MKDPMASSTIDHNNSQLNILSANARKRILFSSELLNSFVNQHYYDFLITSEYHDDAATAAKNDHLCMTKRCVKGQGGVLVYFKKSLSITRAFECETDQNDIIVLFAQTKPKITCFIAVYSRPGCQNNYNRYLEEQQRFTTDIETAKQGYWSKISKSMKLRTIQKKMSRKPQQPIPYLIDKNNKKLVEKHEIVQEFIDKFCFDNSLIDNTDNNSGRDLNTNVKIDKFIASVEMNNILKQMSPKKAADFLGIQIIMIQQAGDLFHSILLKVFNARSNNSVLSTDMESYKDVSIRKEKTKFFIQKIISHKLIAECENLNILHDNQFEFRKGLGTEDAQLFLAHQIAKGIDKHQVISAAFLDVSKAFNSIDPNPLLTKLNDSSILLTLVSFIRSFCEPRQAYISIENDITSKVKLSSYGIPQGSSLSPVIFTLDQLLELRRITLYYLVMLMT</sequence>
<evidence type="ECO:0000313" key="3">
    <source>
        <dbReference type="EMBL" id="CAF4320782.1"/>
    </source>
</evidence>
<accession>A0A815PA21</accession>
<evidence type="ECO:0000259" key="1">
    <source>
        <dbReference type="PROSITE" id="PS50878"/>
    </source>
</evidence>
<dbReference type="OrthoDB" id="411173at2759"/>